<evidence type="ECO:0000313" key="3">
    <source>
        <dbReference type="EMBL" id="RNL83780.1"/>
    </source>
</evidence>
<dbReference type="Gene3D" id="3.10.129.10">
    <property type="entry name" value="Hotdog Thioesterase"/>
    <property type="match status" value="1"/>
</dbReference>
<organism evidence="3 4">
    <name type="scientific">Halostreptopolyspora alba</name>
    <dbReference type="NCBI Taxonomy" id="2487137"/>
    <lineage>
        <taxon>Bacteria</taxon>
        <taxon>Bacillati</taxon>
        <taxon>Actinomycetota</taxon>
        <taxon>Actinomycetes</taxon>
        <taxon>Streptosporangiales</taxon>
        <taxon>Nocardiopsidaceae</taxon>
        <taxon>Halostreptopolyspora</taxon>
    </lineage>
</organism>
<accession>A0A3N0E7L9</accession>
<proteinExistence type="inferred from homology"/>
<dbReference type="HAMAP" id="MF_00799">
    <property type="entry name" value="UPF0336"/>
    <property type="match status" value="1"/>
</dbReference>
<dbReference type="InterPro" id="IPR029069">
    <property type="entry name" value="HotDog_dom_sf"/>
</dbReference>
<dbReference type="CDD" id="cd03441">
    <property type="entry name" value="R_hydratase_like"/>
    <property type="match status" value="1"/>
</dbReference>
<keyword evidence="4" id="KW-1185">Reference proteome</keyword>
<comment type="caution">
    <text evidence="3">The sequence shown here is derived from an EMBL/GenBank/DDBJ whole genome shotgun (WGS) entry which is preliminary data.</text>
</comment>
<evidence type="ECO:0000259" key="2">
    <source>
        <dbReference type="Pfam" id="PF13452"/>
    </source>
</evidence>
<name>A0A3N0E7L9_9ACTN</name>
<gene>
    <name evidence="3" type="ORF">EFW17_14340</name>
</gene>
<dbReference type="AlphaFoldDB" id="A0A3N0E7L9"/>
<evidence type="ECO:0000313" key="4">
    <source>
        <dbReference type="Proteomes" id="UP000269198"/>
    </source>
</evidence>
<reference evidence="3 4" key="1">
    <citation type="submission" date="2018-11" db="EMBL/GenBank/DDBJ databases">
        <title>The genome draft of YIM 96095.</title>
        <authorList>
            <person name="Tang S.-K."/>
            <person name="Chunyu W.-X."/>
            <person name="Feng Y.-Z."/>
        </authorList>
    </citation>
    <scope>NUCLEOTIDE SEQUENCE [LARGE SCALE GENOMIC DNA]</scope>
    <source>
        <strain evidence="3 4">YIM 96095</strain>
    </source>
</reference>
<dbReference type="RefSeq" id="WP_123201896.1">
    <property type="nucleotide sequence ID" value="NZ_RJMB01000014.1"/>
</dbReference>
<feature type="domain" description="FAS1-like dehydratase" evidence="2">
    <location>
        <begin position="7"/>
        <end position="137"/>
    </location>
</feature>
<dbReference type="EMBL" id="RJMB01000014">
    <property type="protein sequence ID" value="RNL83780.1"/>
    <property type="molecule type" value="Genomic_DNA"/>
</dbReference>
<sequence>MAINRDFLGREYPAPEPYEVTRVKIREFVEAIQDPNPIYTDTAVARAAGYTDVVAPPTFPIIMGMEGAGQAIVDPELRLDFSMVVHREQRFEYSRPLEAGDLVHCVTRISDIKALGGNELMTLDSEMSTVEGEHIVTARNTIVVRGGAEDAEH</sequence>
<dbReference type="Proteomes" id="UP000269198">
    <property type="component" value="Unassembled WGS sequence"/>
</dbReference>
<dbReference type="InterPro" id="IPR039569">
    <property type="entry name" value="FAS1-like_DH_region"/>
</dbReference>
<dbReference type="PIRSF" id="PIRSF018072">
    <property type="entry name" value="UCP018072"/>
    <property type="match status" value="1"/>
</dbReference>
<evidence type="ECO:0000256" key="1">
    <source>
        <dbReference type="HAMAP-Rule" id="MF_00799"/>
    </source>
</evidence>
<dbReference type="SUPFAM" id="SSF54637">
    <property type="entry name" value="Thioesterase/thiol ester dehydrase-isomerase"/>
    <property type="match status" value="1"/>
</dbReference>
<dbReference type="OrthoDB" id="5415111at2"/>
<dbReference type="InterPro" id="IPR016709">
    <property type="entry name" value="HadA-like"/>
</dbReference>
<dbReference type="Pfam" id="PF13452">
    <property type="entry name" value="FAS1_DH_region"/>
    <property type="match status" value="1"/>
</dbReference>
<comment type="similarity">
    <text evidence="1">Belongs to the UPF0336 family.</text>
</comment>
<protein>
    <recommendedName>
        <fullName evidence="1">UPF0336 protein EFW17_14340</fullName>
    </recommendedName>
</protein>